<protein>
    <recommendedName>
        <fullName evidence="1">HTH cro/C1-type domain-containing protein</fullName>
    </recommendedName>
</protein>
<dbReference type="InterPro" id="IPR001387">
    <property type="entry name" value="Cro/C1-type_HTH"/>
</dbReference>
<gene>
    <name evidence="2" type="ORF">BN587_00047</name>
</gene>
<dbReference type="SUPFAM" id="SSF47413">
    <property type="entry name" value="lambda repressor-like DNA-binding domains"/>
    <property type="match status" value="1"/>
</dbReference>
<dbReference type="EMBL" id="CBGL010000013">
    <property type="protein sequence ID" value="CDD09679.1"/>
    <property type="molecule type" value="Genomic_DNA"/>
</dbReference>
<dbReference type="InterPro" id="IPR010982">
    <property type="entry name" value="Lambda_DNA-bd_dom_sf"/>
</dbReference>
<reference evidence="2" key="1">
    <citation type="submission" date="2012-11" db="EMBL/GenBank/DDBJ databases">
        <title>Dependencies among metagenomic species, viruses, plasmids and units of genetic variation.</title>
        <authorList>
            <person name="Nielsen H.B."/>
            <person name="Almeida M."/>
            <person name="Juncker A.S."/>
            <person name="Rasmussen S."/>
            <person name="Li J."/>
            <person name="Sunagawa S."/>
            <person name="Plichta D."/>
            <person name="Gautier L."/>
            <person name="Le Chatelier E."/>
            <person name="Peletier E."/>
            <person name="Bonde I."/>
            <person name="Nielsen T."/>
            <person name="Manichanh C."/>
            <person name="Arumugam M."/>
            <person name="Batto J."/>
            <person name="Santos M.B.Q.D."/>
            <person name="Blom N."/>
            <person name="Borruel N."/>
            <person name="Burgdorf K.S."/>
            <person name="Boumezbeur F."/>
            <person name="Casellas F."/>
            <person name="Dore J."/>
            <person name="Guarner F."/>
            <person name="Hansen T."/>
            <person name="Hildebrand F."/>
            <person name="Kaas R.S."/>
            <person name="Kennedy S."/>
            <person name="Kristiansen K."/>
            <person name="Kultima J.R."/>
            <person name="Leonard P."/>
            <person name="Levenez F."/>
            <person name="Lund O."/>
            <person name="Moumen B."/>
            <person name="Le Paslier D."/>
            <person name="Pons N."/>
            <person name="Pedersen O."/>
            <person name="Prifti E."/>
            <person name="Qin J."/>
            <person name="Raes J."/>
            <person name="Tap J."/>
            <person name="Tims S."/>
            <person name="Ussery D.W."/>
            <person name="Yamada T."/>
            <person name="MetaHit consortium"/>
            <person name="Renault P."/>
            <person name="Sicheritz-Ponten T."/>
            <person name="Bork P."/>
            <person name="Wang J."/>
            <person name="Brunak S."/>
            <person name="Ehrlich S.D."/>
        </authorList>
    </citation>
    <scope>NUCLEOTIDE SEQUENCE [LARGE SCALE GENOMIC DNA]</scope>
</reference>
<name>R6WRV4_9FIRM</name>
<organism evidence="2 3">
    <name type="scientific">Phascolarctobacterium succinatutens CAG:287</name>
    <dbReference type="NCBI Taxonomy" id="1263101"/>
    <lineage>
        <taxon>Bacteria</taxon>
        <taxon>Bacillati</taxon>
        <taxon>Bacillota</taxon>
        <taxon>Negativicutes</taxon>
        <taxon>Acidaminococcales</taxon>
        <taxon>Acidaminococcaceae</taxon>
        <taxon>Phascolarctobacterium</taxon>
    </lineage>
</organism>
<dbReference type="Gene3D" id="1.10.260.40">
    <property type="entry name" value="lambda repressor-like DNA-binding domains"/>
    <property type="match status" value="1"/>
</dbReference>
<comment type="caution">
    <text evidence="2">The sequence shown here is derived from an EMBL/GenBank/DDBJ whole genome shotgun (WGS) entry which is preliminary data.</text>
</comment>
<dbReference type="AlphaFoldDB" id="R6WRV4"/>
<dbReference type="HOGENOM" id="CLU_066192_62_7_9"/>
<dbReference type="GO" id="GO:0003677">
    <property type="term" value="F:DNA binding"/>
    <property type="evidence" value="ECO:0007669"/>
    <property type="project" value="InterPro"/>
</dbReference>
<evidence type="ECO:0000313" key="2">
    <source>
        <dbReference type="EMBL" id="CDD09679.1"/>
    </source>
</evidence>
<dbReference type="RefSeq" id="WP_021719174.1">
    <property type="nucleotide sequence ID" value="NZ_FR892743.1"/>
</dbReference>
<evidence type="ECO:0000259" key="1">
    <source>
        <dbReference type="PROSITE" id="PS50943"/>
    </source>
</evidence>
<dbReference type="Pfam" id="PF01381">
    <property type="entry name" value="HTH_3"/>
    <property type="match status" value="1"/>
</dbReference>
<evidence type="ECO:0000313" key="3">
    <source>
        <dbReference type="Proteomes" id="UP000014937"/>
    </source>
</evidence>
<dbReference type="Proteomes" id="UP000014937">
    <property type="component" value="Unassembled WGS sequence"/>
</dbReference>
<dbReference type="SMART" id="SM00530">
    <property type="entry name" value="HTH_XRE"/>
    <property type="match status" value="1"/>
</dbReference>
<proteinExistence type="predicted"/>
<accession>R6WRV4</accession>
<feature type="domain" description="HTH cro/C1-type" evidence="1">
    <location>
        <begin position="5"/>
        <end position="59"/>
    </location>
</feature>
<sequence>MYSKFEKLMLEKGLSANRIAKEAGINAPSLTYWKQGKYTPSLKTLQKLAEYFGVSVDYFLEA</sequence>
<dbReference type="CDD" id="cd00093">
    <property type="entry name" value="HTH_XRE"/>
    <property type="match status" value="1"/>
</dbReference>
<dbReference type="PROSITE" id="PS50943">
    <property type="entry name" value="HTH_CROC1"/>
    <property type="match status" value="1"/>
</dbReference>